<reference evidence="19 20" key="1">
    <citation type="journal article" date="2021" name="Elife">
        <title>Chloroplast acquisition without the gene transfer in kleptoplastic sea slugs, Plakobranchus ocellatus.</title>
        <authorList>
            <person name="Maeda T."/>
            <person name="Takahashi S."/>
            <person name="Yoshida T."/>
            <person name="Shimamura S."/>
            <person name="Takaki Y."/>
            <person name="Nagai Y."/>
            <person name="Toyoda A."/>
            <person name="Suzuki Y."/>
            <person name="Arimoto A."/>
            <person name="Ishii H."/>
            <person name="Satoh N."/>
            <person name="Nishiyama T."/>
            <person name="Hasebe M."/>
            <person name="Maruyama T."/>
            <person name="Minagawa J."/>
            <person name="Obokata J."/>
            <person name="Shigenobu S."/>
        </authorList>
    </citation>
    <scope>NUCLEOTIDE SEQUENCE [LARGE SCALE GENOMIC DNA]</scope>
</reference>
<keyword evidence="9" id="KW-0833">Ubl conjugation pathway</keyword>
<proteinExistence type="predicted"/>
<dbReference type="SMART" id="SM00396">
    <property type="entry name" value="ZnF_UBR1"/>
    <property type="match status" value="1"/>
</dbReference>
<evidence type="ECO:0000256" key="13">
    <source>
        <dbReference type="ARBA" id="ARBA00071060"/>
    </source>
</evidence>
<feature type="compositionally biased region" description="Basic and acidic residues" evidence="17">
    <location>
        <begin position="295"/>
        <end position="308"/>
    </location>
</feature>
<feature type="region of interest" description="Disordered" evidence="17">
    <location>
        <begin position="227"/>
        <end position="308"/>
    </location>
</feature>
<keyword evidence="7" id="KW-0479">Metal-binding</keyword>
<comment type="pathway">
    <text evidence="2">Protein modification; protein ubiquitination.</text>
</comment>
<keyword evidence="6" id="KW-0808">Transferase</keyword>
<accession>A0AAV4DAW8</accession>
<dbReference type="InterPro" id="IPR047506">
    <property type="entry name" value="UBR7-like_UBR-box"/>
</dbReference>
<evidence type="ECO:0000256" key="15">
    <source>
        <dbReference type="ARBA" id="ARBA00083573"/>
    </source>
</evidence>
<evidence type="ECO:0000256" key="5">
    <source>
        <dbReference type="ARBA" id="ARBA00022553"/>
    </source>
</evidence>
<dbReference type="PANTHER" id="PTHR13513:SF9">
    <property type="entry name" value="E3 UBIQUITIN-PROTEIN LIGASE UBR7-RELATED"/>
    <property type="match status" value="1"/>
</dbReference>
<comment type="caution">
    <text evidence="19">The sequence shown here is derived from an EMBL/GenBank/DDBJ whole genome shotgun (WGS) entry which is preliminary data.</text>
</comment>
<dbReference type="PANTHER" id="PTHR13513">
    <property type="entry name" value="E3 UBIQUITIN-PROTEIN LIGASE UBR7"/>
    <property type="match status" value="1"/>
</dbReference>
<evidence type="ECO:0000256" key="12">
    <source>
        <dbReference type="ARBA" id="ARBA00055627"/>
    </source>
</evidence>
<evidence type="ECO:0000256" key="8">
    <source>
        <dbReference type="ARBA" id="ARBA00022771"/>
    </source>
</evidence>
<keyword evidence="20" id="KW-1185">Reference proteome</keyword>
<evidence type="ECO:0000256" key="7">
    <source>
        <dbReference type="ARBA" id="ARBA00022723"/>
    </source>
</evidence>
<evidence type="ECO:0000259" key="18">
    <source>
        <dbReference type="PROSITE" id="PS51157"/>
    </source>
</evidence>
<dbReference type="CDD" id="cd15542">
    <property type="entry name" value="PHD_UBR7"/>
    <property type="match status" value="1"/>
</dbReference>
<evidence type="ECO:0000313" key="20">
    <source>
        <dbReference type="Proteomes" id="UP000735302"/>
    </source>
</evidence>
<comment type="catalytic activity">
    <reaction evidence="1">
        <text>S-ubiquitinyl-[E2 ubiquitin-conjugating enzyme]-L-cysteine + [acceptor protein]-L-lysine = [E2 ubiquitin-conjugating enzyme]-L-cysteine + N(6)-ubiquitinyl-[acceptor protein]-L-lysine.</text>
        <dbReference type="EC" id="2.3.2.27"/>
    </reaction>
</comment>
<evidence type="ECO:0000313" key="19">
    <source>
        <dbReference type="EMBL" id="GFO41329.1"/>
    </source>
</evidence>
<evidence type="ECO:0000256" key="14">
    <source>
        <dbReference type="ARBA" id="ARBA00078314"/>
    </source>
</evidence>
<feature type="domain" description="UBR-type" evidence="18">
    <location>
        <begin position="50"/>
        <end position="120"/>
    </location>
</feature>
<dbReference type="Pfam" id="PF02207">
    <property type="entry name" value="zf-UBR"/>
    <property type="match status" value="1"/>
</dbReference>
<dbReference type="GO" id="GO:0016874">
    <property type="term" value="F:ligase activity"/>
    <property type="evidence" value="ECO:0007669"/>
    <property type="project" value="UniProtKB-KW"/>
</dbReference>
<dbReference type="CDD" id="cd19677">
    <property type="entry name" value="UBR-box_UBR7"/>
    <property type="match status" value="1"/>
</dbReference>
<dbReference type="InterPro" id="IPR003126">
    <property type="entry name" value="Znf_UBR"/>
</dbReference>
<keyword evidence="8" id="KW-0863">Zinc-finger</keyword>
<feature type="compositionally biased region" description="Polar residues" evidence="17">
    <location>
        <begin position="227"/>
        <end position="256"/>
    </location>
</feature>
<dbReference type="InterPro" id="IPR011011">
    <property type="entry name" value="Znf_FYVE_PHD"/>
</dbReference>
<keyword evidence="5" id="KW-0597">Phosphoprotein</keyword>
<sequence length="477" mass="54112">MAQDKSNSSSRRCGQIGDGEDDHLTLMDALDEVDRLQADANAVLGGSDEYNCTYPKGYLKRQAIYACATCTPEGNAGICLACSYACHDGHDLHELYTKRHFKCDCGNEKFKENSCQIYKEKKDLNSRNRYNQNFCGLYCTCSRPYPDEEDSVEDEMIQCIVCEDWYHGRHLRTEVPDSSDYHEMICAGCMSKYSFLWAYHVHCALTSLVPEDSPDGKTNIKIDEASFNSHSSNTSGNHDINEVSNNSSLEHSSDNQGMKACPTSGSCCKEDNSSESSTSDILKVEKRKGVSAGRGNDEGPPVKKLKADEEFQLKDISMKKYEDEEGDELKTKGSECLLKSLQNRTVDQPDCATFWSEGWRSKLCRCTECMEMYEDRNIEYLIDDEDTMQAYEEKACETEKNAVADDEANAAAFASMGRVQQIEVAQGLMDFKSELNEFLQGFAREGKVVKESDVREFFERMHQRRRERMQLPQHNCR</sequence>
<dbReference type="GO" id="GO:0005737">
    <property type="term" value="C:cytoplasm"/>
    <property type="evidence" value="ECO:0007669"/>
    <property type="project" value="TreeGrafter"/>
</dbReference>
<evidence type="ECO:0000256" key="10">
    <source>
        <dbReference type="ARBA" id="ARBA00022833"/>
    </source>
</evidence>
<evidence type="ECO:0000256" key="11">
    <source>
        <dbReference type="ARBA" id="ARBA00022843"/>
    </source>
</evidence>
<keyword evidence="10" id="KW-0862">Zinc</keyword>
<comment type="function">
    <text evidence="12">E3 ubiquitin-protein ligase which is a component of the N-end rule pathway. Recognizes and binds to proteins bearing specific N-terminal residues that are destabilizing according to the N-end rule, leading to their ubiquitination and subsequent degradation.</text>
</comment>
<dbReference type="EMBL" id="BLXT01007679">
    <property type="protein sequence ID" value="GFO41329.1"/>
    <property type="molecule type" value="Genomic_DNA"/>
</dbReference>
<name>A0AAV4DAW8_9GAST</name>
<evidence type="ECO:0000256" key="2">
    <source>
        <dbReference type="ARBA" id="ARBA00004906"/>
    </source>
</evidence>
<dbReference type="Gene3D" id="3.30.40.10">
    <property type="entry name" value="Zinc/RING finger domain, C3HC4 (zinc finger)"/>
    <property type="match status" value="1"/>
</dbReference>
<evidence type="ECO:0000256" key="1">
    <source>
        <dbReference type="ARBA" id="ARBA00000900"/>
    </source>
</evidence>
<feature type="zinc finger region" description="UBR-type" evidence="16">
    <location>
        <begin position="50"/>
        <end position="120"/>
    </location>
</feature>
<organism evidence="19 20">
    <name type="scientific">Plakobranchus ocellatus</name>
    <dbReference type="NCBI Taxonomy" id="259542"/>
    <lineage>
        <taxon>Eukaryota</taxon>
        <taxon>Metazoa</taxon>
        <taxon>Spiralia</taxon>
        <taxon>Lophotrochozoa</taxon>
        <taxon>Mollusca</taxon>
        <taxon>Gastropoda</taxon>
        <taxon>Heterobranchia</taxon>
        <taxon>Euthyneura</taxon>
        <taxon>Panpulmonata</taxon>
        <taxon>Sacoglossa</taxon>
        <taxon>Placobranchoidea</taxon>
        <taxon>Plakobranchidae</taxon>
        <taxon>Plakobranchus</taxon>
    </lineage>
</organism>
<protein>
    <recommendedName>
        <fullName evidence="13">Putative E3 ubiquitin-protein ligase UBR7</fullName>
        <ecNumber evidence="3">2.3.2.27</ecNumber>
    </recommendedName>
    <alternativeName>
        <fullName evidence="14">N-recognin-7</fullName>
    </alternativeName>
    <alternativeName>
        <fullName evidence="15">RING-type E3 ubiquitin transferase UBR7</fullName>
    </alternativeName>
</protein>
<dbReference type="PROSITE" id="PS51157">
    <property type="entry name" value="ZF_UBR"/>
    <property type="match status" value="1"/>
</dbReference>
<keyword evidence="4" id="KW-1017">Isopeptide bond</keyword>
<dbReference type="GO" id="GO:0061630">
    <property type="term" value="F:ubiquitin protein ligase activity"/>
    <property type="evidence" value="ECO:0007669"/>
    <property type="project" value="UniProtKB-EC"/>
</dbReference>
<dbReference type="GO" id="GO:0008270">
    <property type="term" value="F:zinc ion binding"/>
    <property type="evidence" value="ECO:0007669"/>
    <property type="project" value="UniProtKB-KW"/>
</dbReference>
<evidence type="ECO:0000256" key="16">
    <source>
        <dbReference type="PROSITE-ProRule" id="PRU00508"/>
    </source>
</evidence>
<dbReference type="SUPFAM" id="SSF57903">
    <property type="entry name" value="FYVE/PHD zinc finger"/>
    <property type="match status" value="1"/>
</dbReference>
<dbReference type="FunFam" id="3.30.40.10:FF:000183">
    <property type="entry name" value="putative E3 ubiquitin-protein ligase UBR7"/>
    <property type="match status" value="1"/>
</dbReference>
<evidence type="ECO:0000256" key="6">
    <source>
        <dbReference type="ARBA" id="ARBA00022679"/>
    </source>
</evidence>
<keyword evidence="11" id="KW-0832">Ubl conjugation</keyword>
<evidence type="ECO:0000256" key="4">
    <source>
        <dbReference type="ARBA" id="ARBA00022499"/>
    </source>
</evidence>
<evidence type="ECO:0000256" key="3">
    <source>
        <dbReference type="ARBA" id="ARBA00012483"/>
    </source>
</evidence>
<dbReference type="InterPro" id="IPR013083">
    <property type="entry name" value="Znf_RING/FYVE/PHD"/>
</dbReference>
<evidence type="ECO:0000256" key="9">
    <source>
        <dbReference type="ARBA" id="ARBA00022786"/>
    </source>
</evidence>
<evidence type="ECO:0000256" key="17">
    <source>
        <dbReference type="SAM" id="MobiDB-lite"/>
    </source>
</evidence>
<gene>
    <name evidence="19" type="ORF">PoB_006783400</name>
</gene>
<dbReference type="EC" id="2.3.2.27" evidence="3"/>
<dbReference type="InterPro" id="IPR040204">
    <property type="entry name" value="UBR7"/>
</dbReference>
<keyword evidence="19" id="KW-0436">Ligase</keyword>
<dbReference type="Proteomes" id="UP000735302">
    <property type="component" value="Unassembled WGS sequence"/>
</dbReference>
<dbReference type="AlphaFoldDB" id="A0AAV4DAW8"/>